<dbReference type="KEGG" id="egu:105052937"/>
<sequence>MANNVHIIVMPHIEDLEDNSPLFVAVPFERVGEVENAIADRYGIPNEDQLLVHLGTLMKDDDSYLHEFNINDAAHIDLYRRLPSGTMVAVPVHWQEEIYSIENYNNEHSVRKLKKRLDKIGVGVPPRRQTLIYQNILMADDDQLLEYLNDAHHNDIYLLETPTDPDYLMQLRVKVEGTYEEEVFDVDDDDTLYTLLAKVQKAGLADDRACYFMLDDRKLDSRGTVADHGLLVGDILRLIYEE</sequence>
<dbReference type="Gene3D" id="3.10.20.90">
    <property type="entry name" value="Phosphatidylinositol 3-kinase Catalytic Subunit, Chain A, domain 1"/>
    <property type="match status" value="3"/>
</dbReference>
<dbReference type="InParanoid" id="A0A6I9RTN2"/>
<evidence type="ECO:0000259" key="1">
    <source>
        <dbReference type="PROSITE" id="PS50053"/>
    </source>
</evidence>
<keyword evidence="2" id="KW-1185">Reference proteome</keyword>
<dbReference type="RefSeq" id="XP_010932227.1">
    <property type="nucleotide sequence ID" value="XM_010933925.1"/>
</dbReference>
<evidence type="ECO:0000313" key="3">
    <source>
        <dbReference type="RefSeq" id="XP_010932227.1"/>
    </source>
</evidence>
<dbReference type="PROSITE" id="PS50053">
    <property type="entry name" value="UBIQUITIN_2"/>
    <property type="match status" value="1"/>
</dbReference>
<dbReference type="CDD" id="cd17039">
    <property type="entry name" value="Ubl_ubiquitin_like"/>
    <property type="match status" value="2"/>
</dbReference>
<dbReference type="InterPro" id="IPR000626">
    <property type="entry name" value="Ubiquitin-like_dom"/>
</dbReference>
<feature type="domain" description="Ubiquitin-like" evidence="1">
    <location>
        <begin position="29"/>
        <end position="85"/>
    </location>
</feature>
<proteinExistence type="predicted"/>
<dbReference type="InterPro" id="IPR029071">
    <property type="entry name" value="Ubiquitin-like_domsf"/>
</dbReference>
<dbReference type="SUPFAM" id="SSF54236">
    <property type="entry name" value="Ubiquitin-like"/>
    <property type="match status" value="3"/>
</dbReference>
<protein>
    <submittedName>
        <fullName evidence="3">Uncharacterized protein LOC105052937</fullName>
    </submittedName>
</protein>
<dbReference type="GeneID" id="105052937"/>
<dbReference type="Proteomes" id="UP000504607">
    <property type="component" value="Chromosome 1"/>
</dbReference>
<gene>
    <name evidence="3" type="primary">LOC105052937</name>
</gene>
<evidence type="ECO:0000313" key="2">
    <source>
        <dbReference type="Proteomes" id="UP000504607"/>
    </source>
</evidence>
<dbReference type="AlphaFoldDB" id="A0A6I9RTN2"/>
<accession>A0A6I9RTN2</accession>
<organism evidence="2 3">
    <name type="scientific">Elaeis guineensis var. tenera</name>
    <name type="common">Oil palm</name>
    <dbReference type="NCBI Taxonomy" id="51953"/>
    <lineage>
        <taxon>Eukaryota</taxon>
        <taxon>Viridiplantae</taxon>
        <taxon>Streptophyta</taxon>
        <taxon>Embryophyta</taxon>
        <taxon>Tracheophyta</taxon>
        <taxon>Spermatophyta</taxon>
        <taxon>Magnoliopsida</taxon>
        <taxon>Liliopsida</taxon>
        <taxon>Arecaceae</taxon>
        <taxon>Arecoideae</taxon>
        <taxon>Cocoseae</taxon>
        <taxon>Elaeidinae</taxon>
        <taxon>Elaeis</taxon>
    </lineage>
</organism>
<name>A0A6I9RTN2_ELAGV</name>
<dbReference type="Pfam" id="PF00240">
    <property type="entry name" value="ubiquitin"/>
    <property type="match status" value="1"/>
</dbReference>
<reference evidence="3" key="1">
    <citation type="submission" date="2025-08" db="UniProtKB">
        <authorList>
            <consortium name="RefSeq"/>
        </authorList>
    </citation>
    <scope>IDENTIFICATION</scope>
</reference>